<comment type="subcellular location">
    <subcellularLocation>
        <location evidence="2">Cell membrane</location>
    </subcellularLocation>
</comment>
<evidence type="ECO:0000259" key="11">
    <source>
        <dbReference type="PROSITE" id="PS50109"/>
    </source>
</evidence>
<keyword evidence="5" id="KW-0808">Transferase</keyword>
<organism evidence="12 13">
    <name type="scientific">Acrocarpospora phusangensis</name>
    <dbReference type="NCBI Taxonomy" id="1070424"/>
    <lineage>
        <taxon>Bacteria</taxon>
        <taxon>Bacillati</taxon>
        <taxon>Actinomycetota</taxon>
        <taxon>Actinomycetes</taxon>
        <taxon>Streptosporangiales</taxon>
        <taxon>Streptosporangiaceae</taxon>
        <taxon>Acrocarpospora</taxon>
    </lineage>
</organism>
<dbReference type="InterPro" id="IPR005467">
    <property type="entry name" value="His_kinase_dom"/>
</dbReference>
<dbReference type="Gene3D" id="1.10.287.130">
    <property type="match status" value="1"/>
</dbReference>
<proteinExistence type="predicted"/>
<evidence type="ECO:0000256" key="9">
    <source>
        <dbReference type="ARBA" id="ARBA00023012"/>
    </source>
</evidence>
<evidence type="ECO:0000256" key="5">
    <source>
        <dbReference type="ARBA" id="ARBA00022679"/>
    </source>
</evidence>
<evidence type="ECO:0000256" key="7">
    <source>
        <dbReference type="ARBA" id="ARBA00022777"/>
    </source>
</evidence>
<keyword evidence="9" id="KW-0902">Two-component regulatory system</keyword>
<dbReference type="SMART" id="SM00387">
    <property type="entry name" value="HATPase_c"/>
    <property type="match status" value="1"/>
</dbReference>
<dbReference type="InterPro" id="IPR036890">
    <property type="entry name" value="HATPase_C_sf"/>
</dbReference>
<dbReference type="InterPro" id="IPR036097">
    <property type="entry name" value="HisK_dim/P_sf"/>
</dbReference>
<dbReference type="InterPro" id="IPR050428">
    <property type="entry name" value="TCS_sensor_his_kinase"/>
</dbReference>
<dbReference type="InterPro" id="IPR003594">
    <property type="entry name" value="HATPase_dom"/>
</dbReference>
<dbReference type="PANTHER" id="PTHR45436:SF5">
    <property type="entry name" value="SENSOR HISTIDINE KINASE TRCS"/>
    <property type="match status" value="1"/>
</dbReference>
<accession>A0A919UHZ9</accession>
<dbReference type="EC" id="2.7.13.3" evidence="3"/>
<dbReference type="PRINTS" id="PR00344">
    <property type="entry name" value="BCTRLSENSOR"/>
</dbReference>
<keyword evidence="6" id="KW-0812">Transmembrane</keyword>
<sequence>MDPARPDRSAERDLAERRFAAAAAHELRTPLAGLRAELEEARMHPGETDLPLLLDAALRNVARLEALAADLLLLTELTERTCVRHRPVDLAAVARAHTDGEPGPGPDIRLSAGAPIVVHAVPTLLDRLVANLLDNARRYALRSIQVEVVRNGTTAELIVTDDGPGIPALDRERIFERFFRLDDARCRRRGGTGLGLSVARDIAHAHNGTLHVEDTASGAGARFVLRLPAAAPRS</sequence>
<feature type="domain" description="Histidine kinase" evidence="11">
    <location>
        <begin position="22"/>
        <end position="231"/>
    </location>
</feature>
<evidence type="ECO:0000313" key="13">
    <source>
        <dbReference type="Proteomes" id="UP000640052"/>
    </source>
</evidence>
<dbReference type="GO" id="GO:0005886">
    <property type="term" value="C:plasma membrane"/>
    <property type="evidence" value="ECO:0007669"/>
    <property type="project" value="UniProtKB-SubCell"/>
</dbReference>
<dbReference type="GO" id="GO:0000155">
    <property type="term" value="F:phosphorelay sensor kinase activity"/>
    <property type="evidence" value="ECO:0007669"/>
    <property type="project" value="InterPro"/>
</dbReference>
<keyword evidence="7" id="KW-0418">Kinase</keyword>
<comment type="caution">
    <text evidence="12">The sequence shown here is derived from an EMBL/GenBank/DDBJ whole genome shotgun (WGS) entry which is preliminary data.</text>
</comment>
<dbReference type="Pfam" id="PF02518">
    <property type="entry name" value="HATPase_c"/>
    <property type="match status" value="1"/>
</dbReference>
<evidence type="ECO:0000256" key="3">
    <source>
        <dbReference type="ARBA" id="ARBA00012438"/>
    </source>
</evidence>
<keyword evidence="10" id="KW-0472">Membrane</keyword>
<reference evidence="12" key="1">
    <citation type="submission" date="2021-01" db="EMBL/GenBank/DDBJ databases">
        <title>Whole genome shotgun sequence of Acrocarpospora phusangensis NBRC 108782.</title>
        <authorList>
            <person name="Komaki H."/>
            <person name="Tamura T."/>
        </authorList>
    </citation>
    <scope>NUCLEOTIDE SEQUENCE</scope>
    <source>
        <strain evidence="12">NBRC 108782</strain>
    </source>
</reference>
<dbReference type="SUPFAM" id="SSF47384">
    <property type="entry name" value="Homodimeric domain of signal transducing histidine kinase"/>
    <property type="match status" value="1"/>
</dbReference>
<dbReference type="Pfam" id="PF00512">
    <property type="entry name" value="HisKA"/>
    <property type="match status" value="1"/>
</dbReference>
<dbReference type="InterPro" id="IPR004358">
    <property type="entry name" value="Sig_transdc_His_kin-like_C"/>
</dbReference>
<evidence type="ECO:0000256" key="1">
    <source>
        <dbReference type="ARBA" id="ARBA00000085"/>
    </source>
</evidence>
<name>A0A919UHZ9_9ACTN</name>
<evidence type="ECO:0000256" key="6">
    <source>
        <dbReference type="ARBA" id="ARBA00022692"/>
    </source>
</evidence>
<dbReference type="AlphaFoldDB" id="A0A919UHZ9"/>
<evidence type="ECO:0000256" key="10">
    <source>
        <dbReference type="ARBA" id="ARBA00023136"/>
    </source>
</evidence>
<dbReference type="CDD" id="cd00075">
    <property type="entry name" value="HATPase"/>
    <property type="match status" value="1"/>
</dbReference>
<gene>
    <name evidence="12" type="ORF">Aph01nite_09190</name>
</gene>
<protein>
    <recommendedName>
        <fullName evidence="3">histidine kinase</fullName>
        <ecNumber evidence="3">2.7.13.3</ecNumber>
    </recommendedName>
</protein>
<dbReference type="InterPro" id="IPR003661">
    <property type="entry name" value="HisK_dim/P_dom"/>
</dbReference>
<dbReference type="SMART" id="SM00388">
    <property type="entry name" value="HisKA"/>
    <property type="match status" value="1"/>
</dbReference>
<keyword evidence="8" id="KW-1133">Transmembrane helix</keyword>
<comment type="catalytic activity">
    <reaction evidence="1">
        <text>ATP + protein L-histidine = ADP + protein N-phospho-L-histidine.</text>
        <dbReference type="EC" id="2.7.13.3"/>
    </reaction>
</comment>
<evidence type="ECO:0000256" key="2">
    <source>
        <dbReference type="ARBA" id="ARBA00004236"/>
    </source>
</evidence>
<evidence type="ECO:0000256" key="8">
    <source>
        <dbReference type="ARBA" id="ARBA00022989"/>
    </source>
</evidence>
<keyword evidence="13" id="KW-1185">Reference proteome</keyword>
<dbReference type="Gene3D" id="3.30.565.10">
    <property type="entry name" value="Histidine kinase-like ATPase, C-terminal domain"/>
    <property type="match status" value="1"/>
</dbReference>
<keyword evidence="4" id="KW-0597">Phosphoprotein</keyword>
<evidence type="ECO:0000256" key="4">
    <source>
        <dbReference type="ARBA" id="ARBA00022553"/>
    </source>
</evidence>
<dbReference type="SUPFAM" id="SSF55874">
    <property type="entry name" value="ATPase domain of HSP90 chaperone/DNA topoisomerase II/histidine kinase"/>
    <property type="match status" value="1"/>
</dbReference>
<evidence type="ECO:0000313" key="12">
    <source>
        <dbReference type="EMBL" id="GIH22609.1"/>
    </source>
</evidence>
<dbReference type="Proteomes" id="UP000640052">
    <property type="component" value="Unassembled WGS sequence"/>
</dbReference>
<dbReference type="EMBL" id="BOOA01000005">
    <property type="protein sequence ID" value="GIH22609.1"/>
    <property type="molecule type" value="Genomic_DNA"/>
</dbReference>
<dbReference type="PANTHER" id="PTHR45436">
    <property type="entry name" value="SENSOR HISTIDINE KINASE YKOH"/>
    <property type="match status" value="1"/>
</dbReference>
<dbReference type="PROSITE" id="PS50109">
    <property type="entry name" value="HIS_KIN"/>
    <property type="match status" value="1"/>
</dbReference>